<gene>
    <name evidence="2" type="ORF">Daus18300_010502</name>
</gene>
<feature type="compositionally biased region" description="Low complexity" evidence="1">
    <location>
        <begin position="35"/>
        <end position="45"/>
    </location>
</feature>
<dbReference type="EMBL" id="JAWRVE010000116">
    <property type="protein sequence ID" value="KAL1857054.1"/>
    <property type="molecule type" value="Genomic_DNA"/>
</dbReference>
<feature type="region of interest" description="Disordered" evidence="1">
    <location>
        <begin position="1"/>
        <end position="256"/>
    </location>
</feature>
<evidence type="ECO:0008006" key="4">
    <source>
        <dbReference type="Google" id="ProtNLM"/>
    </source>
</evidence>
<evidence type="ECO:0000313" key="3">
    <source>
        <dbReference type="Proteomes" id="UP001583177"/>
    </source>
</evidence>
<feature type="compositionally biased region" description="Basic and acidic residues" evidence="1">
    <location>
        <begin position="236"/>
        <end position="245"/>
    </location>
</feature>
<evidence type="ECO:0000313" key="2">
    <source>
        <dbReference type="EMBL" id="KAL1857054.1"/>
    </source>
</evidence>
<proteinExistence type="predicted"/>
<evidence type="ECO:0000256" key="1">
    <source>
        <dbReference type="SAM" id="MobiDB-lite"/>
    </source>
</evidence>
<feature type="region of interest" description="Disordered" evidence="1">
    <location>
        <begin position="301"/>
        <end position="343"/>
    </location>
</feature>
<accession>A0ABR3WA52</accession>
<keyword evidence="3" id="KW-1185">Reference proteome</keyword>
<reference evidence="2 3" key="1">
    <citation type="journal article" date="2024" name="IMA Fungus">
        <title>IMA Genome - F19 : A genome assembly and annotation guide to empower mycologists, including annotated draft genome sequences of Ceratocystis pirilliformis, Diaporthe australafricana, Fusarium ophioides, Paecilomyces lecythidis, and Sporothrix stenoceras.</title>
        <authorList>
            <person name="Aylward J."/>
            <person name="Wilson A.M."/>
            <person name="Visagie C.M."/>
            <person name="Spraker J."/>
            <person name="Barnes I."/>
            <person name="Buitendag C."/>
            <person name="Ceriani C."/>
            <person name="Del Mar Angel L."/>
            <person name="du Plessis D."/>
            <person name="Fuchs T."/>
            <person name="Gasser K."/>
            <person name="Kramer D."/>
            <person name="Li W."/>
            <person name="Munsamy K."/>
            <person name="Piso A."/>
            <person name="Price J.L."/>
            <person name="Sonnekus B."/>
            <person name="Thomas C."/>
            <person name="van der Nest A."/>
            <person name="van Dijk A."/>
            <person name="van Heerden A."/>
            <person name="van Vuuren N."/>
            <person name="Yilmaz N."/>
            <person name="Duong T.A."/>
            <person name="van der Merwe N.A."/>
            <person name="Wingfield M.J."/>
            <person name="Wingfield B.D."/>
        </authorList>
    </citation>
    <scope>NUCLEOTIDE SEQUENCE [LARGE SCALE GENOMIC DNA]</scope>
    <source>
        <strain evidence="2 3">CMW 18300</strain>
    </source>
</reference>
<protein>
    <recommendedName>
        <fullName evidence="4">BZIP domain-containing protein</fullName>
    </recommendedName>
</protein>
<comment type="caution">
    <text evidence="2">The sequence shown here is derived from an EMBL/GenBank/DDBJ whole genome shotgun (WGS) entry which is preliminary data.</text>
</comment>
<sequence>MAAEPYLTPSDKLGIIDAYFDSPSPAVSQKKEAGSPDTSLSSSSPHHARSLVDRPLPEEPPLERQPVPRRSLRRHMEDTSQWPTAGVLIHNKSPSPRDNDNEGADRQAEIQERPPVPAKDLTPERSPSSATVERIEESFESQNTPPVPPKGPRTQHSAIAFAEDADKKPATPPKDFPEAQSQPHAASRHHHPGQSLCKQWSRVTVLRRKSHAKLSPVPATIKEETEATTDQLAKSPSDKKGRDLETAPQLPDTWSCAVGKSSSFEQALDAVIQKLDDMDERRQYERKIELEEAQRAATKLGASQELVSSFGSSSRSRSRRQTPEKAESPAIEPSDTNESGPYLDSDIDDRDILLGLKMAICAACDEDLDVWIRNKTGLRLRRFLADLKAFDAVSKDRKLSVPQPLHRQIRRNRDEARRLDAERQRRRRSMRPKNWKDSCFMANG</sequence>
<dbReference type="Proteomes" id="UP001583177">
    <property type="component" value="Unassembled WGS sequence"/>
</dbReference>
<feature type="compositionally biased region" description="Basic and acidic residues" evidence="1">
    <location>
        <begin position="95"/>
        <end position="112"/>
    </location>
</feature>
<organism evidence="2 3">
    <name type="scientific">Diaporthe australafricana</name>
    <dbReference type="NCBI Taxonomy" id="127596"/>
    <lineage>
        <taxon>Eukaryota</taxon>
        <taxon>Fungi</taxon>
        <taxon>Dikarya</taxon>
        <taxon>Ascomycota</taxon>
        <taxon>Pezizomycotina</taxon>
        <taxon>Sordariomycetes</taxon>
        <taxon>Sordariomycetidae</taxon>
        <taxon>Diaporthales</taxon>
        <taxon>Diaporthaceae</taxon>
        <taxon>Diaporthe</taxon>
    </lineage>
</organism>
<name>A0ABR3WA52_9PEZI</name>